<comment type="caution">
    <text evidence="1">The sequence shown here is derived from an EMBL/GenBank/DDBJ whole genome shotgun (WGS) entry which is preliminary data.</text>
</comment>
<protein>
    <submittedName>
        <fullName evidence="1">Uncharacterized protein</fullName>
    </submittedName>
</protein>
<name>A0ABV5B1S3_9BACL</name>
<dbReference type="Proteomes" id="UP001580407">
    <property type="component" value="Unassembled WGS sequence"/>
</dbReference>
<accession>A0ABV5B1S3</accession>
<dbReference type="RefSeq" id="WP_375523476.1">
    <property type="nucleotide sequence ID" value="NZ_JBHILM010000002.1"/>
</dbReference>
<gene>
    <name evidence="1" type="ORF">ACE3NQ_01700</name>
</gene>
<evidence type="ECO:0000313" key="2">
    <source>
        <dbReference type="Proteomes" id="UP001580407"/>
    </source>
</evidence>
<proteinExistence type="predicted"/>
<organism evidence="1 2">
    <name type="scientific">Paenibacillus terreus</name>
    <dbReference type="NCBI Taxonomy" id="1387834"/>
    <lineage>
        <taxon>Bacteria</taxon>
        <taxon>Bacillati</taxon>
        <taxon>Bacillota</taxon>
        <taxon>Bacilli</taxon>
        <taxon>Bacillales</taxon>
        <taxon>Paenibacillaceae</taxon>
        <taxon>Paenibacillus</taxon>
    </lineage>
</organism>
<reference evidence="1 2" key="1">
    <citation type="submission" date="2024-09" db="EMBL/GenBank/DDBJ databases">
        <authorList>
            <person name="Ruan L."/>
        </authorList>
    </citation>
    <scope>NUCLEOTIDE SEQUENCE [LARGE SCALE GENOMIC DNA]</scope>
    <source>
        <strain evidence="1 2">D33</strain>
    </source>
</reference>
<dbReference type="EMBL" id="JBHILM010000002">
    <property type="protein sequence ID" value="MFB5679626.1"/>
    <property type="molecule type" value="Genomic_DNA"/>
</dbReference>
<sequence>MAYVKPSIPTFWKMLENTLCDQLSQSVLLFIRLHEFLQTWEYKGVHLAGLANG</sequence>
<keyword evidence="2" id="KW-1185">Reference proteome</keyword>
<evidence type="ECO:0000313" key="1">
    <source>
        <dbReference type="EMBL" id="MFB5679626.1"/>
    </source>
</evidence>